<evidence type="ECO:0000256" key="6">
    <source>
        <dbReference type="ARBA" id="ARBA00023136"/>
    </source>
</evidence>
<dbReference type="RefSeq" id="WP_036930112.1">
    <property type="nucleotide sequence ID" value="NZ_JRPQ01000279.1"/>
</dbReference>
<feature type="chain" id="PRO_5001951149" evidence="8">
    <location>
        <begin position="20"/>
        <end position="415"/>
    </location>
</feature>
<dbReference type="Pfam" id="PF02321">
    <property type="entry name" value="OEP"/>
    <property type="match status" value="1"/>
</dbReference>
<feature type="signal peptide" evidence="8">
    <location>
        <begin position="1"/>
        <end position="19"/>
    </location>
</feature>
<keyword evidence="3" id="KW-0813">Transport</keyword>
<protein>
    <submittedName>
        <fullName evidence="9">Transporter</fullName>
    </submittedName>
</protein>
<dbReference type="GO" id="GO:1990281">
    <property type="term" value="C:efflux pump complex"/>
    <property type="evidence" value="ECO:0007669"/>
    <property type="project" value="TreeGrafter"/>
</dbReference>
<comment type="caution">
    <text evidence="9">The sequence shown here is derived from an EMBL/GenBank/DDBJ whole genome shotgun (WGS) entry which is preliminary data.</text>
</comment>
<dbReference type="SUPFAM" id="SSF56954">
    <property type="entry name" value="Outer membrane efflux proteins (OEP)"/>
    <property type="match status" value="1"/>
</dbReference>
<evidence type="ECO:0000256" key="5">
    <source>
        <dbReference type="ARBA" id="ARBA00022692"/>
    </source>
</evidence>
<organism evidence="9 10">
    <name type="scientific">Hoylesella timonensis S9-PR14</name>
    <dbReference type="NCBI Taxonomy" id="1401062"/>
    <lineage>
        <taxon>Bacteria</taxon>
        <taxon>Pseudomonadati</taxon>
        <taxon>Bacteroidota</taxon>
        <taxon>Bacteroidia</taxon>
        <taxon>Bacteroidales</taxon>
        <taxon>Prevotellaceae</taxon>
        <taxon>Hoylesella</taxon>
    </lineage>
</organism>
<keyword evidence="5" id="KW-0812">Transmembrane</keyword>
<evidence type="ECO:0000256" key="1">
    <source>
        <dbReference type="ARBA" id="ARBA00004442"/>
    </source>
</evidence>
<keyword evidence="7" id="KW-0998">Cell outer membrane</keyword>
<comment type="similarity">
    <text evidence="2">Belongs to the outer membrane factor (OMF) (TC 1.B.17) family.</text>
</comment>
<gene>
    <name evidence="9" type="ORF">HMPREF9304_14575</name>
</gene>
<keyword evidence="6" id="KW-0472">Membrane</keyword>
<dbReference type="OrthoDB" id="976750at2"/>
<dbReference type="GO" id="GO:0015288">
    <property type="term" value="F:porin activity"/>
    <property type="evidence" value="ECO:0007669"/>
    <property type="project" value="TreeGrafter"/>
</dbReference>
<dbReference type="Proteomes" id="UP000029723">
    <property type="component" value="Unassembled WGS sequence"/>
</dbReference>
<dbReference type="EMBL" id="JRPQ01000279">
    <property type="protein sequence ID" value="KGI20744.1"/>
    <property type="molecule type" value="Genomic_DNA"/>
</dbReference>
<comment type="subcellular location">
    <subcellularLocation>
        <location evidence="1">Cell outer membrane</location>
    </subcellularLocation>
</comment>
<evidence type="ECO:0000256" key="7">
    <source>
        <dbReference type="ARBA" id="ARBA00023237"/>
    </source>
</evidence>
<evidence type="ECO:0000256" key="2">
    <source>
        <dbReference type="ARBA" id="ARBA00007613"/>
    </source>
</evidence>
<sequence>MKRKILVFILSILISPCLAQLDIDQCHDMARQQYPLIKQYGLLEKSEAYTLSNAMKAFLPEVKFSFGANGFTDPTNSSPKTDAMGMGDMKNYLLNGSIQISELIYDGGAISAQRKLIKAQAEADKKQLDVRLYEINQRVNQLYFGILMIDEQSKQLKLLQNDLTLSLNTVQSLMNGGLANQSDVDAVKVEQLRAAQQESSLRTSRKSYIQMLGLFIGKALDEKTTLEKPVPLPISKSQGVLRPELSYYAAQQNLLDTQRKSLTARLLPQLSAFAMGMYHNKVLDMMKPAMLAGGITLSWKISPFYTRKNDLRSIETKKSMIDQERETFLFNIHLQNEKEQSVVEDLREKLNQDDEIIRLRENIHNVSVTKVQNGIQTINEMLRDVNAVNEARQQKSIHEIQLLEAMYQLKNINNN</sequence>
<dbReference type="AlphaFoldDB" id="A0A098YN76"/>
<reference evidence="9 10" key="1">
    <citation type="submission" date="2014-07" db="EMBL/GenBank/DDBJ databases">
        <authorList>
            <person name="McCorrison J."/>
            <person name="Sanka R."/>
            <person name="Torralba M."/>
            <person name="Gillis M."/>
            <person name="Haft D.H."/>
            <person name="Methe B."/>
            <person name="Sutton G."/>
            <person name="Nelson K.E."/>
        </authorList>
    </citation>
    <scope>NUCLEOTIDE SEQUENCE [LARGE SCALE GENOMIC DNA]</scope>
    <source>
        <strain evidence="9 10">S9-PR14</strain>
    </source>
</reference>
<evidence type="ECO:0000313" key="10">
    <source>
        <dbReference type="Proteomes" id="UP000029723"/>
    </source>
</evidence>
<evidence type="ECO:0000313" key="9">
    <source>
        <dbReference type="EMBL" id="KGI20744.1"/>
    </source>
</evidence>
<keyword evidence="4" id="KW-1134">Transmembrane beta strand</keyword>
<proteinExistence type="inferred from homology"/>
<evidence type="ECO:0000256" key="4">
    <source>
        <dbReference type="ARBA" id="ARBA00022452"/>
    </source>
</evidence>
<name>A0A098YN76_9BACT</name>
<dbReference type="Gene3D" id="1.20.1600.10">
    <property type="entry name" value="Outer membrane efflux proteins (OEP)"/>
    <property type="match status" value="1"/>
</dbReference>
<dbReference type="InterPro" id="IPR003423">
    <property type="entry name" value="OMP_efflux"/>
</dbReference>
<dbReference type="InterPro" id="IPR051906">
    <property type="entry name" value="TolC-like"/>
</dbReference>
<dbReference type="PANTHER" id="PTHR30026">
    <property type="entry name" value="OUTER MEMBRANE PROTEIN TOLC"/>
    <property type="match status" value="1"/>
</dbReference>
<keyword evidence="8" id="KW-0732">Signal</keyword>
<accession>A0A098YN76</accession>
<dbReference type="PANTHER" id="PTHR30026:SF20">
    <property type="entry name" value="OUTER MEMBRANE PROTEIN TOLC"/>
    <property type="match status" value="1"/>
</dbReference>
<dbReference type="GO" id="GO:0009279">
    <property type="term" value="C:cell outer membrane"/>
    <property type="evidence" value="ECO:0007669"/>
    <property type="project" value="UniProtKB-SubCell"/>
</dbReference>
<evidence type="ECO:0000256" key="8">
    <source>
        <dbReference type="SAM" id="SignalP"/>
    </source>
</evidence>
<dbReference type="GO" id="GO:0015562">
    <property type="term" value="F:efflux transmembrane transporter activity"/>
    <property type="evidence" value="ECO:0007669"/>
    <property type="project" value="InterPro"/>
</dbReference>
<evidence type="ECO:0000256" key="3">
    <source>
        <dbReference type="ARBA" id="ARBA00022448"/>
    </source>
</evidence>